<dbReference type="PANTHER" id="PTHR46148">
    <property type="entry name" value="CHROMO DOMAIN-CONTAINING PROTEIN"/>
    <property type="match status" value="1"/>
</dbReference>
<comment type="caution">
    <text evidence="1">The sequence shown here is derived from an EMBL/GenBank/DDBJ whole genome shotgun (WGS) entry which is preliminary data.</text>
</comment>
<sequence>MHLTGLPICNLELQGHEELFDLPDGLKKMESVVSISNCSIGLSMSNLRLALCMTILFMVDMQCVRPLILRQLCHDMGKLKKKDDRKYCPRARSRKSEAEMWNLKVKAPDVVAYNRRFQTSSLMCAECFRRVRQMKISLGNIKRDGTKLKNKHTTRGNRDGYAKARQRTAFKLLKQQAVQCTILALPEGKRDFIAYCDGFKDGCGRCVDAKRKDRSKKTGEQSRRRMLGGMLVENSKRSRRNSEQKVGTLVPLGGLQVDENLHFVEEPVEIMDREVKQLRRSRVPIVKVRWNSRRGPEFTWEREDQFRKKYPHLFSKTAPSTSAMVIACGTKAFI</sequence>
<evidence type="ECO:0008006" key="3">
    <source>
        <dbReference type="Google" id="ProtNLM"/>
    </source>
</evidence>
<accession>A0ABQ5G0J6</accession>
<gene>
    <name evidence="1" type="ORF">Tco_1028437</name>
</gene>
<proteinExistence type="predicted"/>
<name>A0ABQ5G0J6_9ASTR</name>
<reference evidence="1" key="1">
    <citation type="journal article" date="2022" name="Int. J. Mol. Sci.">
        <title>Draft Genome of Tanacetum Coccineum: Genomic Comparison of Closely Related Tanacetum-Family Plants.</title>
        <authorList>
            <person name="Yamashiro T."/>
            <person name="Shiraishi A."/>
            <person name="Nakayama K."/>
            <person name="Satake H."/>
        </authorList>
    </citation>
    <scope>NUCLEOTIDE SEQUENCE</scope>
</reference>
<dbReference type="Proteomes" id="UP001151760">
    <property type="component" value="Unassembled WGS sequence"/>
</dbReference>
<evidence type="ECO:0000313" key="2">
    <source>
        <dbReference type="Proteomes" id="UP001151760"/>
    </source>
</evidence>
<keyword evidence="2" id="KW-1185">Reference proteome</keyword>
<dbReference type="EMBL" id="BQNB010017962">
    <property type="protein sequence ID" value="GJT69151.1"/>
    <property type="molecule type" value="Genomic_DNA"/>
</dbReference>
<reference evidence="1" key="2">
    <citation type="submission" date="2022-01" db="EMBL/GenBank/DDBJ databases">
        <authorList>
            <person name="Yamashiro T."/>
            <person name="Shiraishi A."/>
            <person name="Satake H."/>
            <person name="Nakayama K."/>
        </authorList>
    </citation>
    <scope>NUCLEOTIDE SEQUENCE</scope>
</reference>
<organism evidence="1 2">
    <name type="scientific">Tanacetum coccineum</name>
    <dbReference type="NCBI Taxonomy" id="301880"/>
    <lineage>
        <taxon>Eukaryota</taxon>
        <taxon>Viridiplantae</taxon>
        <taxon>Streptophyta</taxon>
        <taxon>Embryophyta</taxon>
        <taxon>Tracheophyta</taxon>
        <taxon>Spermatophyta</taxon>
        <taxon>Magnoliopsida</taxon>
        <taxon>eudicotyledons</taxon>
        <taxon>Gunneridae</taxon>
        <taxon>Pentapetalae</taxon>
        <taxon>asterids</taxon>
        <taxon>campanulids</taxon>
        <taxon>Asterales</taxon>
        <taxon>Asteraceae</taxon>
        <taxon>Asteroideae</taxon>
        <taxon>Anthemideae</taxon>
        <taxon>Anthemidinae</taxon>
        <taxon>Tanacetum</taxon>
    </lineage>
</organism>
<evidence type="ECO:0000313" key="1">
    <source>
        <dbReference type="EMBL" id="GJT69151.1"/>
    </source>
</evidence>
<protein>
    <recommendedName>
        <fullName evidence="3">Reverse transcriptase domain-containing protein</fullName>
    </recommendedName>
</protein>
<dbReference type="PANTHER" id="PTHR46148:SF59">
    <property type="entry name" value="NUCLEOTIDYLTRANSFERASE, RIBONUCLEASE H"/>
    <property type="match status" value="1"/>
</dbReference>